<accession>A0ABW9LRJ8</accession>
<name>A0ABW9LRJ8_9MYCO</name>
<evidence type="ECO:0000313" key="1">
    <source>
        <dbReference type="EMBL" id="MFN6550630.1"/>
    </source>
</evidence>
<keyword evidence="2" id="KW-1185">Reference proteome</keyword>
<dbReference type="EMBL" id="JBKBDE010000002">
    <property type="protein sequence ID" value="MFN6550630.1"/>
    <property type="molecule type" value="Genomic_DNA"/>
</dbReference>
<gene>
    <name evidence="1" type="ORF">ACK4CP_09520</name>
</gene>
<dbReference type="InterPro" id="IPR011051">
    <property type="entry name" value="RmlC_Cupin_sf"/>
</dbReference>
<sequence>MKLDDLCELFERHAFPDEEIRDLPDKDAVLAARAAMTTAVRDEEFLVDCLGYELTLLERPRRRRQNLVPFFTVPGYGVRFAFGYWPPGSNAGAHEHTDWTITSVCHNQLVVQTFDRDESYRRQALVPKNLFDARAGDVGFIYQPCIHDPRNPTNRWSLSMHVSSPHDGQPPADREQCLPILDEFAARRFSVYGASYDKVIATRQRQLKLRAIAQFLAQVDIAPVTHLLERCLQQGSTGTRRFVHGLGGTELTDADSSTAFTLVRSDPELALDYRETGDCVALGVQTEHGWVEELTVARVAREAIAFCAGATQFDVNDLPGRLTDDERQAIAEGLEETGLFTRATGY</sequence>
<dbReference type="Proteomes" id="UP001635817">
    <property type="component" value="Unassembled WGS sequence"/>
</dbReference>
<dbReference type="SUPFAM" id="SSF51182">
    <property type="entry name" value="RmlC-like cupins"/>
    <property type="match status" value="1"/>
</dbReference>
<dbReference type="InterPro" id="IPR014710">
    <property type="entry name" value="RmlC-like_jellyroll"/>
</dbReference>
<dbReference type="Gene3D" id="2.60.120.10">
    <property type="entry name" value="Jelly Rolls"/>
    <property type="match status" value="1"/>
</dbReference>
<organism evidence="1 2">
    <name type="scientific">Mycolicibacterium septicum</name>
    <dbReference type="NCBI Taxonomy" id="98668"/>
    <lineage>
        <taxon>Bacteria</taxon>
        <taxon>Bacillati</taxon>
        <taxon>Actinomycetota</taxon>
        <taxon>Actinomycetes</taxon>
        <taxon>Mycobacteriales</taxon>
        <taxon>Mycobacteriaceae</taxon>
        <taxon>Mycolicibacterium</taxon>
    </lineage>
</organism>
<dbReference type="RefSeq" id="WP_409549416.1">
    <property type="nucleotide sequence ID" value="NZ_JBKBDE010000002.1"/>
</dbReference>
<comment type="caution">
    <text evidence="1">The sequence shown here is derived from an EMBL/GenBank/DDBJ whole genome shotgun (WGS) entry which is preliminary data.</text>
</comment>
<evidence type="ECO:0008006" key="3">
    <source>
        <dbReference type="Google" id="ProtNLM"/>
    </source>
</evidence>
<reference evidence="1 2" key="1">
    <citation type="submission" date="2024-12" db="EMBL/GenBank/DDBJ databases">
        <title>The coexistence of Mycolicibacterium septicum and Mycolicibacterium nivoides in clinical samples.</title>
        <authorList>
            <person name="Wang C."/>
            <person name="Feng Y."/>
            <person name="Zong Z."/>
        </authorList>
    </citation>
    <scope>NUCLEOTIDE SEQUENCE [LARGE SCALE GENOMIC DNA]</scope>
    <source>
        <strain evidence="1 2">120310</strain>
    </source>
</reference>
<proteinExistence type="predicted"/>
<protein>
    <recommendedName>
        <fullName evidence="3">Cupin</fullName>
    </recommendedName>
</protein>
<evidence type="ECO:0000313" key="2">
    <source>
        <dbReference type="Proteomes" id="UP001635817"/>
    </source>
</evidence>